<organism evidence="1 2">
    <name type="scientific">Paracoccus yeei</name>
    <dbReference type="NCBI Taxonomy" id="147645"/>
    <lineage>
        <taxon>Bacteria</taxon>
        <taxon>Pseudomonadati</taxon>
        <taxon>Pseudomonadota</taxon>
        <taxon>Alphaproteobacteria</taxon>
        <taxon>Rhodobacterales</taxon>
        <taxon>Paracoccaceae</taxon>
        <taxon>Paracoccus</taxon>
    </lineage>
</organism>
<dbReference type="EMBL" id="CP020442">
    <property type="protein sequence ID" value="ARC37554.1"/>
    <property type="molecule type" value="Genomic_DNA"/>
</dbReference>
<evidence type="ECO:0008006" key="3">
    <source>
        <dbReference type="Google" id="ProtNLM"/>
    </source>
</evidence>
<dbReference type="Proteomes" id="UP000191257">
    <property type="component" value="Chromosome"/>
</dbReference>
<accession>A0A1V0GUL0</accession>
<keyword evidence="2" id="KW-1185">Reference proteome</keyword>
<gene>
    <name evidence="1" type="ORF">A6J80_15325</name>
</gene>
<dbReference type="KEGG" id="pye:A6J80_15325"/>
<proteinExistence type="predicted"/>
<dbReference type="AlphaFoldDB" id="A0A1V0GUL0"/>
<dbReference type="STRING" id="147645.A6J80_15325"/>
<reference evidence="1" key="1">
    <citation type="submission" date="2017-12" db="EMBL/GenBank/DDBJ databases">
        <title>FDA dAtabase for Regulatory Grade micrObial Sequences (FDA-ARGOS): Supporting development and validation of Infectious Disease Dx tests.</title>
        <authorList>
            <person name="Campos J."/>
            <person name="Goldberg B."/>
            <person name="Tallon L."/>
            <person name="Sadzewicz L."/>
            <person name="Sengamalay N."/>
            <person name="Ott S."/>
            <person name="Godinez A."/>
            <person name="Nagaraj S."/>
            <person name="Vyas G."/>
            <person name="Aluvathingal J."/>
            <person name="Nadendla S."/>
            <person name="Geyer C."/>
            <person name="Nandy P."/>
            <person name="Hobson J."/>
            <person name="Sichtig H."/>
        </authorList>
    </citation>
    <scope>NUCLEOTIDE SEQUENCE</scope>
    <source>
        <strain evidence="1">FDAARGOS_252</strain>
    </source>
</reference>
<dbReference type="RefSeq" id="WP_080622062.1">
    <property type="nucleotide sequence ID" value="NZ_CAWMZI010000001.1"/>
</dbReference>
<name>A0A1V0GUL0_9RHOB</name>
<protein>
    <recommendedName>
        <fullName evidence="3">ANTAR domain-containing protein</fullName>
    </recommendedName>
</protein>
<evidence type="ECO:0000313" key="2">
    <source>
        <dbReference type="Proteomes" id="UP000191257"/>
    </source>
</evidence>
<sequence>MTDAERVVALKAELVETQDAAAAMVVLTIQAMGATPEQMARLADEYQGIADGLTRRRNTGIIARKVAERLKQAESIGVTT</sequence>
<evidence type="ECO:0000313" key="1">
    <source>
        <dbReference type="EMBL" id="ARC37554.1"/>
    </source>
</evidence>